<dbReference type="SMART" id="SM00202">
    <property type="entry name" value="SR"/>
    <property type="match status" value="1"/>
</dbReference>
<feature type="region of interest" description="Disordered" evidence="8">
    <location>
        <begin position="649"/>
        <end position="682"/>
    </location>
</feature>
<evidence type="ECO:0000256" key="5">
    <source>
        <dbReference type="ARBA" id="ARBA00023157"/>
    </source>
</evidence>
<accession>A0A553NMB8</accession>
<feature type="compositionally biased region" description="Basic residues" evidence="8">
    <location>
        <begin position="671"/>
        <end position="682"/>
    </location>
</feature>
<feature type="region of interest" description="Disordered" evidence="8">
    <location>
        <begin position="612"/>
        <end position="633"/>
    </location>
</feature>
<dbReference type="InterPro" id="IPR011042">
    <property type="entry name" value="6-blade_b-propeller_TolB-like"/>
</dbReference>
<keyword evidence="11" id="KW-1185">Reference proteome</keyword>
<protein>
    <recommendedName>
        <fullName evidence="9">SRCR domain-containing protein</fullName>
    </recommendedName>
</protein>
<dbReference type="Pfam" id="PF03024">
    <property type="entry name" value="Folate_rec"/>
    <property type="match status" value="1"/>
</dbReference>
<dbReference type="Pfam" id="PF00530">
    <property type="entry name" value="SRCR"/>
    <property type="match status" value="1"/>
</dbReference>
<dbReference type="PROSITE" id="PS50287">
    <property type="entry name" value="SRCR_2"/>
    <property type="match status" value="1"/>
</dbReference>
<dbReference type="InterPro" id="IPR036772">
    <property type="entry name" value="SRCR-like_dom_sf"/>
</dbReference>
<dbReference type="GO" id="GO:0016020">
    <property type="term" value="C:membrane"/>
    <property type="evidence" value="ECO:0007669"/>
    <property type="project" value="InterPro"/>
</dbReference>
<evidence type="ECO:0000259" key="9">
    <source>
        <dbReference type="PROSITE" id="PS50287"/>
    </source>
</evidence>
<dbReference type="InterPro" id="IPR018143">
    <property type="entry name" value="Folate_rcpt-like"/>
</dbReference>
<dbReference type="InterPro" id="IPR011041">
    <property type="entry name" value="Quinoprot_gluc/sorb_DH_b-prop"/>
</dbReference>
<keyword evidence="5 7" id="KW-1015">Disulfide bond</keyword>
<keyword evidence="6" id="KW-0325">Glycoprotein</keyword>
<dbReference type="AlphaFoldDB" id="A0A553NMB8"/>
<feature type="domain" description="SRCR" evidence="9">
    <location>
        <begin position="685"/>
        <end position="788"/>
    </location>
</feature>
<dbReference type="OrthoDB" id="10266706at2759"/>
<dbReference type="SUPFAM" id="SSF56487">
    <property type="entry name" value="SRCR-like"/>
    <property type="match status" value="1"/>
</dbReference>
<evidence type="ECO:0000256" key="3">
    <source>
        <dbReference type="ARBA" id="ARBA00022525"/>
    </source>
</evidence>
<name>A0A553NMB8_9TELE</name>
<dbReference type="Proteomes" id="UP000316079">
    <property type="component" value="Unassembled WGS sequence"/>
</dbReference>
<evidence type="ECO:0000313" key="10">
    <source>
        <dbReference type="EMBL" id="TRY66586.1"/>
    </source>
</evidence>
<reference evidence="10 11" key="1">
    <citation type="journal article" date="2019" name="Sci. Data">
        <title>Hybrid genome assembly and annotation of Danionella translucida.</title>
        <authorList>
            <person name="Kadobianskyi M."/>
            <person name="Schulze L."/>
            <person name="Schuelke M."/>
            <person name="Judkewitz B."/>
        </authorList>
    </citation>
    <scope>NUCLEOTIDE SEQUENCE [LARGE SCALE GENOMIC DNA]</scope>
    <source>
        <strain evidence="10 11">Bolton</strain>
    </source>
</reference>
<dbReference type="GO" id="GO:0005576">
    <property type="term" value="C:extracellular region"/>
    <property type="evidence" value="ECO:0007669"/>
    <property type="project" value="UniProtKB-SubCell"/>
</dbReference>
<keyword evidence="4" id="KW-0732">Signal</keyword>
<sequence length="793" mass="89761">MNGEKKRLTTSFSSALSDVTPPLLADQPTTPRGRLTTHRTGKVHSYIQGGQASSLRQCRTFLLLRSETLDLNAMWYFCDAIGHIWHPPFLFYLSCWIASVSLHPQCLDFKPPFQPQQELQFCQMYRNFGCCDFARDQDLMAKYYRIMENYDYYGYSNCAAYVQDLLCQECSPYAAHLFDAEDPSTPLRTIPGLCPDYCTEFHSKCRSFLTLLSDDQRIAELEHDQRKLCRYLQLDDPDYCYPHLLNNELLNKNLGRTAADSQGCLQLCLEEVANGLRNPLAMIHANDGTHRIFVAEQVGLVWVYLPDWSKIEKPFLNITKAVLTSPWEDDGYLYIFTGDGGMAGDPFGQFGNAQNKSALLGKVLRIDVDDNVRGPLYRIPPDNPFVHEPNARPEVYAYGVRNMWRCSVDRGDPITKEGKGRIFCGDVGQNKYEEVDIVEKGRNYGWRAKEGFSCYDKKLCANSSLDDVLPIYAYPHKMGKSVTGGYVYRGCENPNLNGMYIFGDFMSGRLMSLKENGWTNVWEYNEICMGMGLTCSFPGLINNYHPYIISFAEDEAGELYFMSTEIPSATSPTGVMYKIIDPSRRAHPGKCHHEPLSVQVKSNLIPFKRKESLKGLPTKQPQLSNTEKPPDASTKDWLQELLDLFKEEDEQVTPTPFRPTTPKLLTTSKERKSRHRKGKHKNGAVRLVGDEERRGDRGRVEVFANGEWGTVCDDLWNTKNAMVVCRQLGFLHAVKAVKQAEFGDGAGLKIILDDVQCEGTEETLLDCQHAGVGTHNCHHYEDAGVICGNSELV</sequence>
<evidence type="ECO:0000256" key="6">
    <source>
        <dbReference type="ARBA" id="ARBA00023180"/>
    </source>
</evidence>
<comment type="caution">
    <text evidence="7">Lacks conserved residue(s) required for the propagation of feature annotation.</text>
</comment>
<gene>
    <name evidence="10" type="ORF">DNTS_009857</name>
</gene>
<dbReference type="SUPFAM" id="SSF50952">
    <property type="entry name" value="Soluble quinoprotein glucose dehydrogenase"/>
    <property type="match status" value="1"/>
</dbReference>
<feature type="disulfide bond" evidence="7">
    <location>
        <begin position="757"/>
        <end position="767"/>
    </location>
</feature>
<comment type="caution">
    <text evidence="10">The sequence shown here is derived from an EMBL/GenBank/DDBJ whole genome shotgun (WGS) entry which is preliminary data.</text>
</comment>
<comment type="similarity">
    <text evidence="2">Belongs to the HHIP family.</text>
</comment>
<evidence type="ECO:0000256" key="1">
    <source>
        <dbReference type="ARBA" id="ARBA00004613"/>
    </source>
</evidence>
<proteinExistence type="inferred from homology"/>
<dbReference type="FunFam" id="3.10.250.10:FF:000001">
    <property type="entry name" value="Lysyl oxidase 4 isoform X1"/>
    <property type="match status" value="1"/>
</dbReference>
<evidence type="ECO:0000256" key="8">
    <source>
        <dbReference type="SAM" id="MobiDB-lite"/>
    </source>
</evidence>
<evidence type="ECO:0000313" key="11">
    <source>
        <dbReference type="Proteomes" id="UP000316079"/>
    </source>
</evidence>
<dbReference type="EMBL" id="SRMA01026839">
    <property type="protein sequence ID" value="TRY66586.1"/>
    <property type="molecule type" value="Genomic_DNA"/>
</dbReference>
<dbReference type="PANTHER" id="PTHR19328:SF32">
    <property type="entry name" value="HHIP-LIKE PROTEIN 1"/>
    <property type="match status" value="1"/>
</dbReference>
<dbReference type="InterPro" id="IPR012938">
    <property type="entry name" value="Glc/Sorbosone_DH"/>
</dbReference>
<evidence type="ECO:0000256" key="2">
    <source>
        <dbReference type="ARBA" id="ARBA00010658"/>
    </source>
</evidence>
<organism evidence="10 11">
    <name type="scientific">Danionella cerebrum</name>
    <dbReference type="NCBI Taxonomy" id="2873325"/>
    <lineage>
        <taxon>Eukaryota</taxon>
        <taxon>Metazoa</taxon>
        <taxon>Chordata</taxon>
        <taxon>Craniata</taxon>
        <taxon>Vertebrata</taxon>
        <taxon>Euteleostomi</taxon>
        <taxon>Actinopterygii</taxon>
        <taxon>Neopterygii</taxon>
        <taxon>Teleostei</taxon>
        <taxon>Ostariophysi</taxon>
        <taxon>Cypriniformes</taxon>
        <taxon>Danionidae</taxon>
        <taxon>Danioninae</taxon>
        <taxon>Danionella</taxon>
    </lineage>
</organism>
<keyword evidence="3" id="KW-0964">Secreted</keyword>
<dbReference type="PANTHER" id="PTHR19328">
    <property type="entry name" value="HEDGEHOG-INTERACTING PROTEIN"/>
    <property type="match status" value="1"/>
</dbReference>
<dbReference type="Pfam" id="PF07995">
    <property type="entry name" value="GSDH"/>
    <property type="match status" value="1"/>
</dbReference>
<comment type="subcellular location">
    <subcellularLocation>
        <location evidence="1">Secreted</location>
    </subcellularLocation>
</comment>
<dbReference type="Gene3D" id="3.10.250.10">
    <property type="entry name" value="SRCR-like domain"/>
    <property type="match status" value="1"/>
</dbReference>
<feature type="region of interest" description="Disordered" evidence="8">
    <location>
        <begin position="19"/>
        <end position="39"/>
    </location>
</feature>
<evidence type="ECO:0000256" key="7">
    <source>
        <dbReference type="PROSITE-ProRule" id="PRU00196"/>
    </source>
</evidence>
<evidence type="ECO:0000256" key="4">
    <source>
        <dbReference type="ARBA" id="ARBA00022729"/>
    </source>
</evidence>
<dbReference type="InterPro" id="IPR001190">
    <property type="entry name" value="SRCR"/>
</dbReference>
<dbReference type="Gene3D" id="2.120.10.30">
    <property type="entry name" value="TolB, C-terminal domain"/>
    <property type="match status" value="2"/>
</dbReference>
<dbReference type="STRING" id="623744.A0A553NMB8"/>
<dbReference type="PRINTS" id="PR00258">
    <property type="entry name" value="SPERACTRCPTR"/>
</dbReference>